<name>A0A1F7HUF1_9BACT</name>
<gene>
    <name evidence="1" type="ORF">A3F60_05020</name>
</gene>
<dbReference type="CDD" id="cd04647">
    <property type="entry name" value="LbH_MAT_like"/>
    <property type="match status" value="1"/>
</dbReference>
<dbReference type="InterPro" id="IPR001451">
    <property type="entry name" value="Hexapep"/>
</dbReference>
<evidence type="ECO:0000313" key="2">
    <source>
        <dbReference type="Proteomes" id="UP000178853"/>
    </source>
</evidence>
<accession>A0A1F7HUF1</accession>
<evidence type="ECO:0008006" key="3">
    <source>
        <dbReference type="Google" id="ProtNLM"/>
    </source>
</evidence>
<sequence length="204" mass="22085">MNMLSKTVGYISSIPGRLKGMKFGKNSYIAPGYDWFNVDLKGVVIGNNVVIGRNAWIQTIGKIDPVNDIKRKKPGQFNTNIKTESADTGGKIIIGDNTQIGRYTNISAVRKITIGTNCLIAYNVTIADHDHHFTAKKTPMESGVGTPKEITIGDECFIGAHSFILKGVRLGKHCVVGANSVVTKSFSPNSVLAGNPARLIRKLK</sequence>
<protein>
    <recommendedName>
        <fullName evidence="3">Acyltransferase</fullName>
    </recommendedName>
</protein>
<organism evidence="1 2">
    <name type="scientific">Candidatus Roizmanbacteria bacterium RIFCSPHIGHO2_12_FULL_39_8</name>
    <dbReference type="NCBI Taxonomy" id="1802050"/>
    <lineage>
        <taxon>Bacteria</taxon>
        <taxon>Candidatus Roizmaniibacteriota</taxon>
    </lineage>
</organism>
<dbReference type="SUPFAM" id="SSF51161">
    <property type="entry name" value="Trimeric LpxA-like enzymes"/>
    <property type="match status" value="1"/>
</dbReference>
<dbReference type="Proteomes" id="UP000178853">
    <property type="component" value="Unassembled WGS sequence"/>
</dbReference>
<dbReference type="AlphaFoldDB" id="A0A1F7HUF1"/>
<reference evidence="1 2" key="1">
    <citation type="journal article" date="2016" name="Nat. Commun.">
        <title>Thousands of microbial genomes shed light on interconnected biogeochemical processes in an aquifer system.</title>
        <authorList>
            <person name="Anantharaman K."/>
            <person name="Brown C.T."/>
            <person name="Hug L.A."/>
            <person name="Sharon I."/>
            <person name="Castelle C.J."/>
            <person name="Probst A.J."/>
            <person name="Thomas B.C."/>
            <person name="Singh A."/>
            <person name="Wilkins M.J."/>
            <person name="Karaoz U."/>
            <person name="Brodie E.L."/>
            <person name="Williams K.H."/>
            <person name="Hubbard S.S."/>
            <person name="Banfield J.F."/>
        </authorList>
    </citation>
    <scope>NUCLEOTIDE SEQUENCE [LARGE SCALE GENOMIC DNA]</scope>
</reference>
<dbReference type="Pfam" id="PF14602">
    <property type="entry name" value="Hexapep_2"/>
    <property type="match status" value="1"/>
</dbReference>
<dbReference type="InterPro" id="IPR051159">
    <property type="entry name" value="Hexapeptide_acetyltransf"/>
</dbReference>
<dbReference type="EMBL" id="MGAA01000079">
    <property type="protein sequence ID" value="OGK34774.1"/>
    <property type="molecule type" value="Genomic_DNA"/>
</dbReference>
<dbReference type="PANTHER" id="PTHR23416">
    <property type="entry name" value="SIALIC ACID SYNTHASE-RELATED"/>
    <property type="match status" value="1"/>
</dbReference>
<dbReference type="Gene3D" id="2.160.10.10">
    <property type="entry name" value="Hexapeptide repeat proteins"/>
    <property type="match status" value="1"/>
</dbReference>
<evidence type="ECO:0000313" key="1">
    <source>
        <dbReference type="EMBL" id="OGK34774.1"/>
    </source>
</evidence>
<proteinExistence type="predicted"/>
<dbReference type="PANTHER" id="PTHR23416:SF78">
    <property type="entry name" value="LIPOPOLYSACCHARIDE BIOSYNTHESIS O-ACETYL TRANSFERASE WBBJ-RELATED"/>
    <property type="match status" value="1"/>
</dbReference>
<dbReference type="InterPro" id="IPR011004">
    <property type="entry name" value="Trimer_LpxA-like_sf"/>
</dbReference>
<comment type="caution">
    <text evidence="1">The sequence shown here is derived from an EMBL/GenBank/DDBJ whole genome shotgun (WGS) entry which is preliminary data.</text>
</comment>